<dbReference type="PANTHER" id="PTHR31025:SF30">
    <property type="entry name" value="SI:DKEY-15H8.17"/>
    <property type="match status" value="1"/>
</dbReference>
<protein>
    <submittedName>
        <fullName evidence="2">Uncharacterized protein</fullName>
    </submittedName>
</protein>
<proteinExistence type="predicted"/>
<evidence type="ECO:0000313" key="3">
    <source>
        <dbReference type="Proteomes" id="UP000265140"/>
    </source>
</evidence>
<reference evidence="2 3" key="1">
    <citation type="submission" date="2020-02" db="EMBL/GenBank/DDBJ databases">
        <title>Esox lucius (northern pike) genome, fEsoLuc1, primary haplotype.</title>
        <authorList>
            <person name="Myers G."/>
            <person name="Karagic N."/>
            <person name="Meyer A."/>
            <person name="Pippel M."/>
            <person name="Reichard M."/>
            <person name="Winkler S."/>
            <person name="Tracey A."/>
            <person name="Sims Y."/>
            <person name="Howe K."/>
            <person name="Rhie A."/>
            <person name="Formenti G."/>
            <person name="Durbin R."/>
            <person name="Fedrigo O."/>
            <person name="Jarvis E.D."/>
        </authorList>
    </citation>
    <scope>NUCLEOTIDE SEQUENCE [LARGE SCALE GENOMIC DNA]</scope>
</reference>
<keyword evidence="1" id="KW-0812">Transmembrane</keyword>
<dbReference type="Proteomes" id="UP000265140">
    <property type="component" value="Chromosome 21"/>
</dbReference>
<keyword evidence="1" id="KW-1133">Transmembrane helix</keyword>
<name>A0AAY5KS31_ESOLU</name>
<dbReference type="Ensembl" id="ENSELUT00000109788.1">
    <property type="protein sequence ID" value="ENSELUP00000089312.1"/>
    <property type="gene ID" value="ENSELUG00000033990.2"/>
</dbReference>
<organism evidence="2 3">
    <name type="scientific">Esox lucius</name>
    <name type="common">Northern pike</name>
    <dbReference type="NCBI Taxonomy" id="8010"/>
    <lineage>
        <taxon>Eukaryota</taxon>
        <taxon>Metazoa</taxon>
        <taxon>Chordata</taxon>
        <taxon>Craniata</taxon>
        <taxon>Vertebrata</taxon>
        <taxon>Euteleostomi</taxon>
        <taxon>Actinopterygii</taxon>
        <taxon>Neopterygii</taxon>
        <taxon>Teleostei</taxon>
        <taxon>Protacanthopterygii</taxon>
        <taxon>Esociformes</taxon>
        <taxon>Esocidae</taxon>
        <taxon>Esox</taxon>
    </lineage>
</organism>
<sequence length="602" mass="68202">MIGGFVENFSRSLHFCRYCTIERDSFHATPLEPAMKQNVESYERNIQKLATLGDNVVDGVKFNSPFNQQNSFHVCQPGFPPCLGHDHVVASDLKLYIDYLVNQEKFFTFTELNCYIKQFKYTGNDAANKPAEDNSGSEKLCGHAVQNWCLLRLLPVIVGHRIKDPESEEIKLAFSSSLPGLSDETLKKFIHGLSAIGVETKDDLQYVKEEDLMEFLRPIQCRKLLNEWKNEGICTTPQRSLRHVLLDISSPGSESSSSTASSSTACFSASCAWAEIFKVPWEVMSSEIKLAIANKKRPSPADRRKLVRMLVDNMQKHEVNPSKAQCQIVVQNIVKQYPDSFADVLSDGTKIGSGYASLLLQVKTCVEHVNRNNTLARRRKERLRSSCRTISQSSRRLADQYGCVSWQPEEFPAGENDDTLEEKHKQMVLFHSTEGMSGANRGELHKLMEVTYYSQRRDKNATPPLSELKNSWPYLFCLKGIFLHFQLLTDISLLQKIMESIQEKGKRILRFFQEKPSNKEVCAVLSKYQEGNSLVLCILKLLMAHFKERTESLLIEADVTATAADMEREGLPDSPALIIQGLLLYFVSIIYTIICFLALVPL</sequence>
<reference evidence="2" key="2">
    <citation type="submission" date="2025-08" db="UniProtKB">
        <authorList>
            <consortium name="Ensembl"/>
        </authorList>
    </citation>
    <scope>IDENTIFICATION</scope>
</reference>
<reference evidence="2" key="3">
    <citation type="submission" date="2025-09" db="UniProtKB">
        <authorList>
            <consortium name="Ensembl"/>
        </authorList>
    </citation>
    <scope>IDENTIFICATION</scope>
</reference>
<dbReference type="GeneTree" id="ENSGT00940000163828"/>
<keyword evidence="3" id="KW-1185">Reference proteome</keyword>
<feature type="transmembrane region" description="Helical" evidence="1">
    <location>
        <begin position="576"/>
        <end position="600"/>
    </location>
</feature>
<evidence type="ECO:0000256" key="1">
    <source>
        <dbReference type="SAM" id="Phobius"/>
    </source>
</evidence>
<dbReference type="AlphaFoldDB" id="A0AAY5KS31"/>
<dbReference type="PANTHER" id="PTHR31025">
    <property type="entry name" value="SI:CH211-196P9.1-RELATED"/>
    <property type="match status" value="1"/>
</dbReference>
<evidence type="ECO:0000313" key="2">
    <source>
        <dbReference type="Ensembl" id="ENSELUP00000089312.1"/>
    </source>
</evidence>
<keyword evidence="1" id="KW-0472">Membrane</keyword>
<accession>A0AAY5KS31</accession>